<gene>
    <name evidence="1" type="ORF">AVEN_105434_1</name>
</gene>
<dbReference type="Proteomes" id="UP000499080">
    <property type="component" value="Unassembled WGS sequence"/>
</dbReference>
<dbReference type="EMBL" id="BGPR01002608">
    <property type="protein sequence ID" value="GBM76254.1"/>
    <property type="molecule type" value="Genomic_DNA"/>
</dbReference>
<organism evidence="1 2">
    <name type="scientific">Araneus ventricosus</name>
    <name type="common">Orbweaver spider</name>
    <name type="synonym">Epeira ventricosa</name>
    <dbReference type="NCBI Taxonomy" id="182803"/>
    <lineage>
        <taxon>Eukaryota</taxon>
        <taxon>Metazoa</taxon>
        <taxon>Ecdysozoa</taxon>
        <taxon>Arthropoda</taxon>
        <taxon>Chelicerata</taxon>
        <taxon>Arachnida</taxon>
        <taxon>Araneae</taxon>
        <taxon>Araneomorphae</taxon>
        <taxon>Entelegynae</taxon>
        <taxon>Araneoidea</taxon>
        <taxon>Araneidae</taxon>
        <taxon>Araneus</taxon>
    </lineage>
</organism>
<reference evidence="1 2" key="1">
    <citation type="journal article" date="2019" name="Sci. Rep.">
        <title>Orb-weaving spider Araneus ventricosus genome elucidates the spidroin gene catalogue.</title>
        <authorList>
            <person name="Kono N."/>
            <person name="Nakamura H."/>
            <person name="Ohtoshi R."/>
            <person name="Moran D.A.P."/>
            <person name="Shinohara A."/>
            <person name="Yoshida Y."/>
            <person name="Fujiwara M."/>
            <person name="Mori M."/>
            <person name="Tomita M."/>
            <person name="Arakawa K."/>
        </authorList>
    </citation>
    <scope>NUCLEOTIDE SEQUENCE [LARGE SCALE GENOMIC DNA]</scope>
</reference>
<proteinExistence type="predicted"/>
<comment type="caution">
    <text evidence="1">The sequence shown here is derived from an EMBL/GenBank/DDBJ whole genome shotgun (WGS) entry which is preliminary data.</text>
</comment>
<keyword evidence="2" id="KW-1185">Reference proteome</keyword>
<protein>
    <submittedName>
        <fullName evidence="1">Uncharacterized protein</fullName>
    </submittedName>
</protein>
<sequence>MGKMRTVKVKTQSGVTTRPVQRIYPLELSANQVDTIKHEMINIVRDTVCSGSSYGFNEYGLDLFNQNMCFLSSSIHSKSGEDIGCKKMRHGRGSLEHAQSSGSFL</sequence>
<evidence type="ECO:0000313" key="2">
    <source>
        <dbReference type="Proteomes" id="UP000499080"/>
    </source>
</evidence>
<name>A0A4Y2IF28_ARAVE</name>
<dbReference type="AlphaFoldDB" id="A0A4Y2IF28"/>
<evidence type="ECO:0000313" key="1">
    <source>
        <dbReference type="EMBL" id="GBM76254.1"/>
    </source>
</evidence>
<accession>A0A4Y2IF28</accession>